<dbReference type="InterPro" id="IPR021122">
    <property type="entry name" value="RNA_ligase_dom_REL/Rnl2"/>
</dbReference>
<accession>A0ABP8DNY1</accession>
<sequence length="317" mass="34170">MEHVPYPKIPATLSNASSAGPWIATEKIHGAQLVVAYDGHTLRVGKRKAWLRDGETFFGWQLLRGALLRTARTALAHGDAAAVRLYGELYGGHYPHPSISPVPGASPVQTGIWYSPDIRFALFDVLFSPSPSGTGVVGAYADVAEIAAGGGVDVVPLLARGPRPVVDAVPVRFASRVPAAHGLPSLPENLAEGVVLRPDARLPLLDRPIVKRKIPEFDEARFAEARPWDPHIPPADVARLAATLVNPPRVAGARSKVGPDDPAALEDEIILDVMIDLTDAFPMLQSRPDLEEQVRIAVRRTLPAVARFGDSTQRRRP</sequence>
<name>A0ABP8DNY1_9ACTN</name>
<evidence type="ECO:0000313" key="3">
    <source>
        <dbReference type="Proteomes" id="UP001500620"/>
    </source>
</evidence>
<dbReference type="Gene3D" id="3.30.1490.70">
    <property type="match status" value="1"/>
</dbReference>
<dbReference type="SUPFAM" id="SSF56091">
    <property type="entry name" value="DNA ligase/mRNA capping enzyme, catalytic domain"/>
    <property type="match status" value="1"/>
</dbReference>
<dbReference type="RefSeq" id="WP_345137476.1">
    <property type="nucleotide sequence ID" value="NZ_BAABAT010000041.1"/>
</dbReference>
<proteinExistence type="predicted"/>
<dbReference type="Gene3D" id="3.30.470.30">
    <property type="entry name" value="DNA ligase/mRNA capping enzyme"/>
    <property type="match status" value="1"/>
</dbReference>
<feature type="domain" description="RNA ligase" evidence="1">
    <location>
        <begin position="21"/>
        <end position="211"/>
    </location>
</feature>
<comment type="caution">
    <text evidence="2">The sequence shown here is derived from an EMBL/GenBank/DDBJ whole genome shotgun (WGS) entry which is preliminary data.</text>
</comment>
<gene>
    <name evidence="2" type="ORF">GCM10022255_089800</name>
</gene>
<reference evidence="3" key="1">
    <citation type="journal article" date="2019" name="Int. J. Syst. Evol. Microbiol.">
        <title>The Global Catalogue of Microorganisms (GCM) 10K type strain sequencing project: providing services to taxonomists for standard genome sequencing and annotation.</title>
        <authorList>
            <consortium name="The Broad Institute Genomics Platform"/>
            <consortium name="The Broad Institute Genome Sequencing Center for Infectious Disease"/>
            <person name="Wu L."/>
            <person name="Ma J."/>
        </authorList>
    </citation>
    <scope>NUCLEOTIDE SEQUENCE [LARGE SCALE GENOMIC DNA]</scope>
    <source>
        <strain evidence="3">JCM 17441</strain>
    </source>
</reference>
<keyword evidence="3" id="KW-1185">Reference proteome</keyword>
<dbReference type="Pfam" id="PF09414">
    <property type="entry name" value="RNA_ligase"/>
    <property type="match status" value="1"/>
</dbReference>
<evidence type="ECO:0000259" key="1">
    <source>
        <dbReference type="Pfam" id="PF09414"/>
    </source>
</evidence>
<evidence type="ECO:0000313" key="2">
    <source>
        <dbReference type="EMBL" id="GAA4260582.1"/>
    </source>
</evidence>
<protein>
    <recommendedName>
        <fullName evidence="1">RNA ligase domain-containing protein</fullName>
    </recommendedName>
</protein>
<dbReference type="Proteomes" id="UP001500620">
    <property type="component" value="Unassembled WGS sequence"/>
</dbReference>
<dbReference type="EMBL" id="BAABAT010000041">
    <property type="protein sequence ID" value="GAA4260582.1"/>
    <property type="molecule type" value="Genomic_DNA"/>
</dbReference>
<organism evidence="2 3">
    <name type="scientific">Dactylosporangium darangshiense</name>
    <dbReference type="NCBI Taxonomy" id="579108"/>
    <lineage>
        <taxon>Bacteria</taxon>
        <taxon>Bacillati</taxon>
        <taxon>Actinomycetota</taxon>
        <taxon>Actinomycetes</taxon>
        <taxon>Micromonosporales</taxon>
        <taxon>Micromonosporaceae</taxon>
        <taxon>Dactylosporangium</taxon>
    </lineage>
</organism>